<dbReference type="PRINTS" id="PR00455">
    <property type="entry name" value="HTHTETR"/>
</dbReference>
<evidence type="ECO:0000256" key="2">
    <source>
        <dbReference type="PROSITE-ProRule" id="PRU00335"/>
    </source>
</evidence>
<dbReference type="InterPro" id="IPR050109">
    <property type="entry name" value="HTH-type_TetR-like_transc_reg"/>
</dbReference>
<keyword evidence="5" id="KW-1185">Reference proteome</keyword>
<organism evidence="4 5">
    <name type="scientific">Kaistia soli DSM 19436</name>
    <dbReference type="NCBI Taxonomy" id="1122133"/>
    <lineage>
        <taxon>Bacteria</taxon>
        <taxon>Pseudomonadati</taxon>
        <taxon>Pseudomonadota</taxon>
        <taxon>Alphaproteobacteria</taxon>
        <taxon>Hyphomicrobiales</taxon>
        <taxon>Kaistiaceae</taxon>
        <taxon>Kaistia</taxon>
    </lineage>
</organism>
<sequence>MARLSREESRVRTREMLLASAARAFARAGYSGASVDDIAEDAGFSKGAFYSNFASKEAIFLALLEVRKQSEIMAVRAMIAEVDSDKLMETLTTWLDALHGDRDFALLAAELELQARRSESLAAGYEALQKRFSDELVAFIAVVFERLELTPPAPIKDIADTFIAISNGSALAAGHQNQHAGRSMRLFLDMLIKASATRAR</sequence>
<evidence type="ECO:0000259" key="3">
    <source>
        <dbReference type="PROSITE" id="PS50977"/>
    </source>
</evidence>
<dbReference type="PROSITE" id="PS50977">
    <property type="entry name" value="HTH_TETR_2"/>
    <property type="match status" value="1"/>
</dbReference>
<dbReference type="EMBL" id="FQUP01000001">
    <property type="protein sequence ID" value="SHE97779.1"/>
    <property type="molecule type" value="Genomic_DNA"/>
</dbReference>
<evidence type="ECO:0000313" key="4">
    <source>
        <dbReference type="EMBL" id="SHE97779.1"/>
    </source>
</evidence>
<dbReference type="Gene3D" id="1.10.357.10">
    <property type="entry name" value="Tetracycline Repressor, domain 2"/>
    <property type="match status" value="1"/>
</dbReference>
<dbReference type="OrthoDB" id="7252896at2"/>
<keyword evidence="1 2" id="KW-0238">DNA-binding</keyword>
<dbReference type="GO" id="GO:0003700">
    <property type="term" value="F:DNA-binding transcription factor activity"/>
    <property type="evidence" value="ECO:0007669"/>
    <property type="project" value="TreeGrafter"/>
</dbReference>
<evidence type="ECO:0000313" key="5">
    <source>
        <dbReference type="Proteomes" id="UP000184485"/>
    </source>
</evidence>
<accession>A0A1M4XWC4</accession>
<protein>
    <submittedName>
        <fullName evidence="4">Transcriptional regulator, TetR family</fullName>
    </submittedName>
</protein>
<dbReference type="InterPro" id="IPR001647">
    <property type="entry name" value="HTH_TetR"/>
</dbReference>
<feature type="DNA-binding region" description="H-T-H motif" evidence="2">
    <location>
        <begin position="34"/>
        <end position="53"/>
    </location>
</feature>
<feature type="domain" description="HTH tetR-type" evidence="3">
    <location>
        <begin position="11"/>
        <end position="71"/>
    </location>
</feature>
<dbReference type="PANTHER" id="PTHR30055:SF226">
    <property type="entry name" value="HTH-TYPE TRANSCRIPTIONAL REGULATOR PKSA"/>
    <property type="match status" value="1"/>
</dbReference>
<dbReference type="Proteomes" id="UP000184485">
    <property type="component" value="Unassembled WGS sequence"/>
</dbReference>
<dbReference type="GO" id="GO:0000976">
    <property type="term" value="F:transcription cis-regulatory region binding"/>
    <property type="evidence" value="ECO:0007669"/>
    <property type="project" value="TreeGrafter"/>
</dbReference>
<name>A0A1M4XWC4_9HYPH</name>
<reference evidence="4 5" key="1">
    <citation type="submission" date="2016-11" db="EMBL/GenBank/DDBJ databases">
        <authorList>
            <person name="Jaros S."/>
            <person name="Januszkiewicz K."/>
            <person name="Wedrychowicz H."/>
        </authorList>
    </citation>
    <scope>NUCLEOTIDE SEQUENCE [LARGE SCALE GENOMIC DNA]</scope>
    <source>
        <strain evidence="4 5">DSM 19436</strain>
    </source>
</reference>
<dbReference type="RefSeq" id="WP_084526902.1">
    <property type="nucleotide sequence ID" value="NZ_FQUP01000001.1"/>
</dbReference>
<dbReference type="InterPro" id="IPR009057">
    <property type="entry name" value="Homeodomain-like_sf"/>
</dbReference>
<proteinExistence type="predicted"/>
<dbReference type="PANTHER" id="PTHR30055">
    <property type="entry name" value="HTH-TYPE TRANSCRIPTIONAL REGULATOR RUTR"/>
    <property type="match status" value="1"/>
</dbReference>
<evidence type="ECO:0000256" key="1">
    <source>
        <dbReference type="ARBA" id="ARBA00023125"/>
    </source>
</evidence>
<dbReference type="Pfam" id="PF00440">
    <property type="entry name" value="TetR_N"/>
    <property type="match status" value="1"/>
</dbReference>
<dbReference type="SUPFAM" id="SSF46689">
    <property type="entry name" value="Homeodomain-like"/>
    <property type="match status" value="1"/>
</dbReference>
<gene>
    <name evidence="4" type="ORF">SAMN02745157_1359</name>
</gene>
<dbReference type="AlphaFoldDB" id="A0A1M4XWC4"/>
<dbReference type="Gene3D" id="1.10.10.60">
    <property type="entry name" value="Homeodomain-like"/>
    <property type="match status" value="1"/>
</dbReference>
<dbReference type="STRING" id="1122133.SAMN02745157_1359"/>